<organism evidence="1 2">
    <name type="scientific">Sporanaerobium hydrogeniformans</name>
    <dbReference type="NCBI Taxonomy" id="3072179"/>
    <lineage>
        <taxon>Bacteria</taxon>
        <taxon>Bacillati</taxon>
        <taxon>Bacillota</taxon>
        <taxon>Clostridia</taxon>
        <taxon>Lachnospirales</taxon>
        <taxon>Lachnospiraceae</taxon>
        <taxon>Sporanaerobium</taxon>
    </lineage>
</organism>
<proteinExistence type="predicted"/>
<accession>A0AC61DGH6</accession>
<dbReference type="EMBL" id="PEDL01000001">
    <property type="protein sequence ID" value="PHV71908.1"/>
    <property type="molecule type" value="Genomic_DNA"/>
</dbReference>
<name>A0AC61DGH6_9FIRM</name>
<evidence type="ECO:0000313" key="1">
    <source>
        <dbReference type="EMBL" id="PHV71908.1"/>
    </source>
</evidence>
<protein>
    <submittedName>
        <fullName evidence="1">Uncharacterized protein</fullName>
    </submittedName>
</protein>
<evidence type="ECO:0000313" key="2">
    <source>
        <dbReference type="Proteomes" id="UP000224460"/>
    </source>
</evidence>
<dbReference type="Proteomes" id="UP000224460">
    <property type="component" value="Unassembled WGS sequence"/>
</dbReference>
<reference evidence="1" key="1">
    <citation type="submission" date="2017-10" db="EMBL/GenBank/DDBJ databases">
        <title>Genome sequence of cellulolytic Lachnospiraceae bacterium XHS1971 isolated from hotspring sediment.</title>
        <authorList>
            <person name="Vasudevan G."/>
            <person name="Joshi A.J."/>
            <person name="Hivarkar S."/>
            <person name="Lanjekar V.B."/>
            <person name="Dhakephalkar P.K."/>
            <person name="Dagar S."/>
        </authorList>
    </citation>
    <scope>NUCLEOTIDE SEQUENCE</scope>
    <source>
        <strain evidence="1">XHS1971</strain>
    </source>
</reference>
<sequence>METVLQLLKYDLGISSEARDTYLKALIEANRKEIEKKGFTLNLTDVEDQMLLADYSAWKYRKRNEDVPLAKNLRQRIQDRIVKARGEKYVG</sequence>
<keyword evidence="2" id="KW-1185">Reference proteome</keyword>
<comment type="caution">
    <text evidence="1">The sequence shown here is derived from an EMBL/GenBank/DDBJ whole genome shotgun (WGS) entry which is preliminary data.</text>
</comment>
<gene>
    <name evidence="1" type="ORF">CS063_00045</name>
</gene>